<organism evidence="8 9">
    <name type="scientific">Acrodontium crateriforme</name>
    <dbReference type="NCBI Taxonomy" id="150365"/>
    <lineage>
        <taxon>Eukaryota</taxon>
        <taxon>Fungi</taxon>
        <taxon>Dikarya</taxon>
        <taxon>Ascomycota</taxon>
        <taxon>Pezizomycotina</taxon>
        <taxon>Dothideomycetes</taxon>
        <taxon>Dothideomycetidae</taxon>
        <taxon>Mycosphaerellales</taxon>
        <taxon>Teratosphaeriaceae</taxon>
        <taxon>Acrodontium</taxon>
    </lineage>
</organism>
<keyword evidence="3" id="KW-0689">Ribosomal protein</keyword>
<dbReference type="InterPro" id="IPR007740">
    <property type="entry name" value="Ribosomal_mL49"/>
</dbReference>
<dbReference type="Proteomes" id="UP001303373">
    <property type="component" value="Chromosome 12"/>
</dbReference>
<evidence type="ECO:0000313" key="9">
    <source>
        <dbReference type="Proteomes" id="UP001303373"/>
    </source>
</evidence>
<evidence type="ECO:0000256" key="3">
    <source>
        <dbReference type="ARBA" id="ARBA00022980"/>
    </source>
</evidence>
<keyword evidence="4" id="KW-0496">Mitochondrion</keyword>
<dbReference type="Pfam" id="PF05046">
    <property type="entry name" value="Img2"/>
    <property type="match status" value="1"/>
</dbReference>
<dbReference type="GO" id="GO:0005762">
    <property type="term" value="C:mitochondrial large ribosomal subunit"/>
    <property type="evidence" value="ECO:0007669"/>
    <property type="project" value="TreeGrafter"/>
</dbReference>
<evidence type="ECO:0000256" key="5">
    <source>
        <dbReference type="ARBA" id="ARBA00023274"/>
    </source>
</evidence>
<comment type="similarity">
    <text evidence="2">Belongs to the mitochondrion-specific ribosomal protein mL49 family.</text>
</comment>
<dbReference type="PANTHER" id="PTHR13477:SF0">
    <property type="entry name" value="LARGE RIBOSOMAL SUBUNIT PROTEIN ML49"/>
    <property type="match status" value="1"/>
</dbReference>
<dbReference type="PANTHER" id="PTHR13477">
    <property type="entry name" value="MITOCHONDRIAL 39S RIBOSOMAL PROTEIN L49"/>
    <property type="match status" value="1"/>
</dbReference>
<feature type="compositionally biased region" description="Polar residues" evidence="7">
    <location>
        <begin position="92"/>
        <end position="103"/>
    </location>
</feature>
<accession>A0AAQ3MB71</accession>
<evidence type="ECO:0000313" key="8">
    <source>
        <dbReference type="EMBL" id="WPH04357.1"/>
    </source>
</evidence>
<dbReference type="GO" id="GO:0003735">
    <property type="term" value="F:structural constituent of ribosome"/>
    <property type="evidence" value="ECO:0007669"/>
    <property type="project" value="InterPro"/>
</dbReference>
<gene>
    <name evidence="8" type="ORF">R9X50_00724700</name>
</gene>
<feature type="region of interest" description="Disordered" evidence="7">
    <location>
        <begin position="52"/>
        <end position="104"/>
    </location>
</feature>
<sequence>MAATAPMMPFLRPLRLPRPSTVRSFLNHQFSTTARHAQTQSSQASADPNFIASQTASPVYPPPSFKSLARPKESRSSRRTAYPRKERAYPTRQPSHSPTTYTPLTRAPITPLSDELCAPNLPYFVSRTPSNELPIYLLRQRGGSLHLTRVKKIDGSIEAFRDALREELGLGEKEATINPITKHVILKGHWKPQVEQFLRKRKF</sequence>
<comment type="subcellular location">
    <subcellularLocation>
        <location evidence="1">Mitochondrion</location>
    </subcellularLocation>
</comment>
<evidence type="ECO:0000256" key="1">
    <source>
        <dbReference type="ARBA" id="ARBA00004173"/>
    </source>
</evidence>
<evidence type="ECO:0000256" key="4">
    <source>
        <dbReference type="ARBA" id="ARBA00023128"/>
    </source>
</evidence>
<dbReference type="Gene3D" id="3.30.780.10">
    <property type="entry name" value="SUI1-like domain"/>
    <property type="match status" value="1"/>
</dbReference>
<dbReference type="GO" id="GO:0006412">
    <property type="term" value="P:translation"/>
    <property type="evidence" value="ECO:0007669"/>
    <property type="project" value="InterPro"/>
</dbReference>
<dbReference type="AlphaFoldDB" id="A0AAQ3MB71"/>
<evidence type="ECO:0000256" key="6">
    <source>
        <dbReference type="ARBA" id="ARBA00035191"/>
    </source>
</evidence>
<evidence type="ECO:0000256" key="7">
    <source>
        <dbReference type="SAM" id="MobiDB-lite"/>
    </source>
</evidence>
<keyword evidence="5" id="KW-0687">Ribonucleoprotein</keyword>
<name>A0AAQ3MB71_9PEZI</name>
<proteinExistence type="inferred from homology"/>
<reference evidence="8 9" key="1">
    <citation type="submission" date="2023-11" db="EMBL/GenBank/DDBJ databases">
        <title>An acidophilic fungus is an integral part of prey digestion in a carnivorous sundew plant.</title>
        <authorList>
            <person name="Tsai I.J."/>
        </authorList>
    </citation>
    <scope>NUCLEOTIDE SEQUENCE [LARGE SCALE GENOMIC DNA]</scope>
    <source>
        <strain evidence="8">169a</strain>
    </source>
</reference>
<protein>
    <recommendedName>
        <fullName evidence="6">Large ribosomal subunit protein mL49</fullName>
    </recommendedName>
</protein>
<keyword evidence="9" id="KW-1185">Reference proteome</keyword>
<dbReference type="EMBL" id="CP138591">
    <property type="protein sequence ID" value="WPH04357.1"/>
    <property type="molecule type" value="Genomic_DNA"/>
</dbReference>
<evidence type="ECO:0000256" key="2">
    <source>
        <dbReference type="ARBA" id="ARBA00005677"/>
    </source>
</evidence>